<proteinExistence type="inferred from homology"/>
<dbReference type="Pfam" id="PF01229">
    <property type="entry name" value="Glyco_hydro_39"/>
    <property type="match status" value="1"/>
</dbReference>
<gene>
    <name evidence="5" type="ORF">J3R75_000641</name>
</gene>
<evidence type="ECO:0000313" key="5">
    <source>
        <dbReference type="EMBL" id="MDQ0288534.1"/>
    </source>
</evidence>
<keyword evidence="6" id="KW-1185">Reference proteome</keyword>
<dbReference type="InterPro" id="IPR017853">
    <property type="entry name" value="GH"/>
</dbReference>
<dbReference type="PANTHER" id="PTHR12631">
    <property type="entry name" value="ALPHA-L-IDURONIDASE"/>
    <property type="match status" value="1"/>
</dbReference>
<evidence type="ECO:0000256" key="2">
    <source>
        <dbReference type="ARBA" id="ARBA00022801"/>
    </source>
</evidence>
<name>A0AAE4ALR0_9BACT</name>
<keyword evidence="2" id="KW-0378">Hydrolase</keyword>
<dbReference type="CDD" id="cd09621">
    <property type="entry name" value="CBM9_like_5"/>
    <property type="match status" value="1"/>
</dbReference>
<dbReference type="GO" id="GO:0004553">
    <property type="term" value="F:hydrolase activity, hydrolyzing O-glycosyl compounds"/>
    <property type="evidence" value="ECO:0007669"/>
    <property type="project" value="TreeGrafter"/>
</dbReference>
<dbReference type="SUPFAM" id="SSF49344">
    <property type="entry name" value="CBD9-like"/>
    <property type="match status" value="1"/>
</dbReference>
<dbReference type="EMBL" id="JAUSVL010000001">
    <property type="protein sequence ID" value="MDQ0288534.1"/>
    <property type="molecule type" value="Genomic_DNA"/>
</dbReference>
<dbReference type="Gene3D" id="3.20.20.80">
    <property type="entry name" value="Glycosidases"/>
    <property type="match status" value="1"/>
</dbReference>
<comment type="similarity">
    <text evidence="1">Belongs to the glycosyl hydrolase 39 family.</text>
</comment>
<evidence type="ECO:0000256" key="3">
    <source>
        <dbReference type="ARBA" id="ARBA00023295"/>
    </source>
</evidence>
<comment type="caution">
    <text evidence="5">The sequence shown here is derived from an EMBL/GenBank/DDBJ whole genome shotgun (WGS) entry which is preliminary data.</text>
</comment>
<accession>A0AAE4ALR0</accession>
<dbReference type="PANTHER" id="PTHR12631:SF10">
    <property type="entry name" value="BETA-XYLOSIDASE-LIKE PROTEIN-RELATED"/>
    <property type="match status" value="1"/>
</dbReference>
<evidence type="ECO:0000256" key="1">
    <source>
        <dbReference type="ARBA" id="ARBA00008875"/>
    </source>
</evidence>
<dbReference type="RefSeq" id="WP_307259861.1">
    <property type="nucleotide sequence ID" value="NZ_JAUSVL010000001.1"/>
</dbReference>
<protein>
    <recommendedName>
        <fullName evidence="4">Glycosyl hydrolases family 39 N-terminal catalytic domain-containing protein</fullName>
    </recommendedName>
</protein>
<dbReference type="SUPFAM" id="SSF51445">
    <property type="entry name" value="(Trans)glycosidases"/>
    <property type="match status" value="1"/>
</dbReference>
<dbReference type="InterPro" id="IPR051923">
    <property type="entry name" value="Glycosyl_Hydrolase_39"/>
</dbReference>
<evidence type="ECO:0000313" key="6">
    <source>
        <dbReference type="Proteomes" id="UP001238163"/>
    </source>
</evidence>
<organism evidence="5 6">
    <name type="scientific">Oligosphaera ethanolica</name>
    <dbReference type="NCBI Taxonomy" id="760260"/>
    <lineage>
        <taxon>Bacteria</taxon>
        <taxon>Pseudomonadati</taxon>
        <taxon>Lentisphaerota</taxon>
        <taxon>Oligosphaeria</taxon>
        <taxon>Oligosphaerales</taxon>
        <taxon>Oligosphaeraceae</taxon>
        <taxon>Oligosphaera</taxon>
    </lineage>
</organism>
<evidence type="ECO:0000259" key="4">
    <source>
        <dbReference type="Pfam" id="PF01229"/>
    </source>
</evidence>
<reference evidence="5" key="1">
    <citation type="submission" date="2023-07" db="EMBL/GenBank/DDBJ databases">
        <title>Genomic Encyclopedia of Type Strains, Phase IV (KMG-IV): sequencing the most valuable type-strain genomes for metagenomic binning, comparative biology and taxonomic classification.</title>
        <authorList>
            <person name="Goeker M."/>
        </authorList>
    </citation>
    <scope>NUCLEOTIDE SEQUENCE</scope>
    <source>
        <strain evidence="5">DSM 24202</strain>
    </source>
</reference>
<dbReference type="Proteomes" id="UP001238163">
    <property type="component" value="Unassembled WGS sequence"/>
</dbReference>
<dbReference type="Gene3D" id="2.60.40.1190">
    <property type="match status" value="1"/>
</dbReference>
<sequence length="954" mass="106429">MKRILALALFLGTISMSWSIPVDLLHCEFSRTSPPNMALSATPMDLTRTPLGWLVKIPQKGTTEPLRLPHDPWIRPRPVAVVLRAETLRGKAKFRLNMVDGHGRWYATGWQELTPGQDRIVVPLEGMPEGKGTCRLMNMVIDTEVTDSELLLKRLDVIFNRPAMEAVQWVMDTGDGMLPFYTNAPSFILRNSSDTPVTRQEKITFTDMYGSHYDVASDVDLAPYSEIRLTPPQTPPHIGVWYGPATDLAPRVMFAITPENGLATPANDEFDFAVDNHWINPAVVESMRYLGIRAARTIVGWERIQPKGPNDWSYRDFDARLDALSAVGIKMRDTLVFTPAWAAIDNPKQLRFPRNRRPRQDYWEKYVRAMVERYGDKVQFFELWNEPDLKGFVDFPVDEYITLCRSARRIAHEVNPRLKLASGGFATMSPSLDGGAPARFHEEVLRQAKDTFDLHSYHEHGYFPHFQQMVDQYFLPMRERCEVTVPWLASETAMHSANSTDFAQADCLFKKLLFSWARGAISYTWYGLCNNGYDLKYSEDNFGILDRFMSPKYIFAVYAAIVREYQTAKYQGQIQCPGAPWLFAFCTPKAVLLANWAATNSTASAIYAAYANASSATQLDLAGNGSNRATRQGVALFTVTGSGSTLVLQGATAVDKVKPVGVLNIPEAVSLNSNTNGQLTICNPWNDTVTCRISPRLSAGQSISGLPGDITLLANETRSLPFTLRCEQDATSLNIQCQFASHPTMDIAAPLQTTLVSENADFSRPPDFILDQYSQLVSSFEFDPASAATLWRGPNDLSAKVWIGLYADKLHIRAEVQDDRQVFSPEATNIWKGDSIQMALGFPGQQGHFELGAALDGQGLAIPDVWITPATYAIAALRQAMELHINREGSNTMYQLALPIASLGMKPARLREGFRFNFLVNDNDDGLTRKCYLRLAPGIGSAQTMDASPMIICK</sequence>
<dbReference type="InterPro" id="IPR049166">
    <property type="entry name" value="GH39_cat"/>
</dbReference>
<dbReference type="AlphaFoldDB" id="A0AAE4ALR0"/>
<feature type="domain" description="Glycosyl hydrolases family 39 N-terminal catalytic" evidence="4">
    <location>
        <begin position="312"/>
        <end position="422"/>
    </location>
</feature>
<keyword evidence="3" id="KW-0326">Glycosidase</keyword>